<dbReference type="RefSeq" id="XP_001427879.1">
    <property type="nucleotide sequence ID" value="XM_001427842.1"/>
</dbReference>
<feature type="transmembrane region" description="Helical" evidence="1">
    <location>
        <begin position="443"/>
        <end position="465"/>
    </location>
</feature>
<reference evidence="2 3" key="1">
    <citation type="journal article" date="2006" name="Nature">
        <title>Global trends of whole-genome duplications revealed by the ciliate Paramecium tetraurelia.</title>
        <authorList>
            <consortium name="Genoscope"/>
            <person name="Aury J.-M."/>
            <person name="Jaillon O."/>
            <person name="Duret L."/>
            <person name="Noel B."/>
            <person name="Jubin C."/>
            <person name="Porcel B.M."/>
            <person name="Segurens B."/>
            <person name="Daubin V."/>
            <person name="Anthouard V."/>
            <person name="Aiach N."/>
            <person name="Arnaiz O."/>
            <person name="Billaut A."/>
            <person name="Beisson J."/>
            <person name="Blanc I."/>
            <person name="Bouhouche K."/>
            <person name="Camara F."/>
            <person name="Duharcourt S."/>
            <person name="Guigo R."/>
            <person name="Gogendeau D."/>
            <person name="Katinka M."/>
            <person name="Keller A.-M."/>
            <person name="Kissmehl R."/>
            <person name="Klotz C."/>
            <person name="Koll F."/>
            <person name="Le Moue A."/>
            <person name="Lepere C."/>
            <person name="Malinsky S."/>
            <person name="Nowacki M."/>
            <person name="Nowak J.K."/>
            <person name="Plattner H."/>
            <person name="Poulain J."/>
            <person name="Ruiz F."/>
            <person name="Serrano V."/>
            <person name="Zagulski M."/>
            <person name="Dessen P."/>
            <person name="Betermier M."/>
            <person name="Weissenbach J."/>
            <person name="Scarpelli C."/>
            <person name="Schachter V."/>
            <person name="Sperling L."/>
            <person name="Meyer E."/>
            <person name="Cohen J."/>
            <person name="Wincker P."/>
        </authorList>
    </citation>
    <scope>NUCLEOTIDE SEQUENCE [LARGE SCALE GENOMIC DNA]</scope>
    <source>
        <strain evidence="2 3">Stock d4-2</strain>
    </source>
</reference>
<dbReference type="AlphaFoldDB" id="A0BPL4"/>
<dbReference type="HOGENOM" id="CLU_576799_0_0_1"/>
<feature type="transmembrane region" description="Helical" evidence="1">
    <location>
        <begin position="266"/>
        <end position="291"/>
    </location>
</feature>
<proteinExistence type="predicted"/>
<protein>
    <recommendedName>
        <fullName evidence="4">Transmembrane protein</fullName>
    </recommendedName>
</protein>
<evidence type="ECO:0000313" key="3">
    <source>
        <dbReference type="Proteomes" id="UP000000600"/>
    </source>
</evidence>
<accession>A0BPL4</accession>
<dbReference type="GeneID" id="5013663"/>
<name>A0BPL4_PARTE</name>
<keyword evidence="1" id="KW-0812">Transmembrane</keyword>
<dbReference type="KEGG" id="ptm:GSPATT00005230001"/>
<dbReference type="OrthoDB" id="10343130at2759"/>
<feature type="transmembrane region" description="Helical" evidence="1">
    <location>
        <begin position="78"/>
        <end position="98"/>
    </location>
</feature>
<keyword evidence="1" id="KW-1133">Transmembrane helix</keyword>
<evidence type="ECO:0000256" key="1">
    <source>
        <dbReference type="SAM" id="Phobius"/>
    </source>
</evidence>
<organism evidence="2 3">
    <name type="scientific">Paramecium tetraurelia</name>
    <dbReference type="NCBI Taxonomy" id="5888"/>
    <lineage>
        <taxon>Eukaryota</taxon>
        <taxon>Sar</taxon>
        <taxon>Alveolata</taxon>
        <taxon>Ciliophora</taxon>
        <taxon>Intramacronucleata</taxon>
        <taxon>Oligohymenophorea</taxon>
        <taxon>Peniculida</taxon>
        <taxon>Parameciidae</taxon>
        <taxon>Paramecium</taxon>
    </lineage>
</organism>
<dbReference type="OMA" id="MVEVITI"/>
<gene>
    <name evidence="2" type="ORF">GSPATT00005230001</name>
</gene>
<keyword evidence="3" id="KW-1185">Reference proteome</keyword>
<feature type="transmembrane region" description="Helical" evidence="1">
    <location>
        <begin position="156"/>
        <end position="174"/>
    </location>
</feature>
<dbReference type="EMBL" id="CT868008">
    <property type="protein sequence ID" value="CAK60481.1"/>
    <property type="molecule type" value="Genomic_DNA"/>
</dbReference>
<evidence type="ECO:0000313" key="2">
    <source>
        <dbReference type="EMBL" id="CAK60481.1"/>
    </source>
</evidence>
<feature type="transmembrane region" description="Helical" evidence="1">
    <location>
        <begin position="330"/>
        <end position="348"/>
    </location>
</feature>
<dbReference type="Proteomes" id="UP000000600">
    <property type="component" value="Unassembled WGS sequence"/>
</dbReference>
<sequence>MINLNKLQLLSCVIIILIQVYRYKEKYFWNIIKAYFNILTVQVYILTIYNEIQQIQQYLGYGKNINYTMVQMLKRLQITLYIQSLSIYIGILFIIIFLKNLHQNNRRLSYKILILIQSLLQTILFQFIFIICALYIKYLDRSQQFKDCLEIVYIRALFLFSAISSMPPIMQVLLEQPLNNFKSSIKMIKRPFIKDIKFKSVLQMKQIQTDEELAKLNNTESDSMLIFEDIEDNSDVNISDLCKHYVIICIQSIWNLMQLFGRSLSLIYNTIQLIMAFVLIFGFICIFIQYIDPNSNLLSQLNAIDFFSNQLDQSSQESKMQQIQFKMVEVITIAIFKFIFIIIMYFGTNNRIQYSKNRELIDNVTNLTVIIRKNLLNFTLIGLLTTLYPNLTFTINNSNCYKEISFRAGFFIKMGQVISMNEQQSCPITLTYLISLQIFESPITTTIGLLILIFYLFAAIYILCLKRKNKNLNEI</sequence>
<dbReference type="InParanoid" id="A0BPL4"/>
<keyword evidence="1" id="KW-0472">Membrane</keyword>
<feature type="transmembrane region" description="Helical" evidence="1">
    <location>
        <begin position="369"/>
        <end position="388"/>
    </location>
</feature>
<feature type="transmembrane region" description="Helical" evidence="1">
    <location>
        <begin position="110"/>
        <end position="136"/>
    </location>
</feature>
<evidence type="ECO:0008006" key="4">
    <source>
        <dbReference type="Google" id="ProtNLM"/>
    </source>
</evidence>